<sequence>MKPNSLSLILKPSFRLKMCKPGYDEVDKECVLVLFMIDSDRMVKVLMGKIIVKGKVFQIRAKELFVWSPSFKEVPEVVHCSDDESVKNEADINVVDNMLQRRRRE</sequence>
<evidence type="ECO:0000313" key="1">
    <source>
        <dbReference type="EMBL" id="GJT19862.1"/>
    </source>
</evidence>
<dbReference type="Proteomes" id="UP001151760">
    <property type="component" value="Unassembled WGS sequence"/>
</dbReference>
<comment type="caution">
    <text evidence="1">The sequence shown here is derived from an EMBL/GenBank/DDBJ whole genome shotgun (WGS) entry which is preliminary data.</text>
</comment>
<evidence type="ECO:0000313" key="2">
    <source>
        <dbReference type="Proteomes" id="UP001151760"/>
    </source>
</evidence>
<gene>
    <name evidence="1" type="ORF">Tco_0878568</name>
</gene>
<reference evidence="1" key="1">
    <citation type="journal article" date="2022" name="Int. J. Mol. Sci.">
        <title>Draft Genome of Tanacetum Coccineum: Genomic Comparison of Closely Related Tanacetum-Family Plants.</title>
        <authorList>
            <person name="Yamashiro T."/>
            <person name="Shiraishi A."/>
            <person name="Nakayama K."/>
            <person name="Satake H."/>
        </authorList>
    </citation>
    <scope>NUCLEOTIDE SEQUENCE</scope>
</reference>
<accession>A0ABQ5C171</accession>
<name>A0ABQ5C171_9ASTR</name>
<keyword evidence="2" id="KW-1185">Reference proteome</keyword>
<organism evidence="1 2">
    <name type="scientific">Tanacetum coccineum</name>
    <dbReference type="NCBI Taxonomy" id="301880"/>
    <lineage>
        <taxon>Eukaryota</taxon>
        <taxon>Viridiplantae</taxon>
        <taxon>Streptophyta</taxon>
        <taxon>Embryophyta</taxon>
        <taxon>Tracheophyta</taxon>
        <taxon>Spermatophyta</taxon>
        <taxon>Magnoliopsida</taxon>
        <taxon>eudicotyledons</taxon>
        <taxon>Gunneridae</taxon>
        <taxon>Pentapetalae</taxon>
        <taxon>asterids</taxon>
        <taxon>campanulids</taxon>
        <taxon>Asterales</taxon>
        <taxon>Asteraceae</taxon>
        <taxon>Asteroideae</taxon>
        <taxon>Anthemideae</taxon>
        <taxon>Anthemidinae</taxon>
        <taxon>Tanacetum</taxon>
    </lineage>
</organism>
<reference evidence="1" key="2">
    <citation type="submission" date="2022-01" db="EMBL/GenBank/DDBJ databases">
        <authorList>
            <person name="Yamashiro T."/>
            <person name="Shiraishi A."/>
            <person name="Satake H."/>
            <person name="Nakayama K."/>
        </authorList>
    </citation>
    <scope>NUCLEOTIDE SEQUENCE</scope>
</reference>
<evidence type="ECO:0008006" key="3">
    <source>
        <dbReference type="Google" id="ProtNLM"/>
    </source>
</evidence>
<protein>
    <recommendedName>
        <fullName evidence="3">RNA-directed DNA polymerase, eukaryota</fullName>
    </recommendedName>
</protein>
<dbReference type="EMBL" id="BQNB010013752">
    <property type="protein sequence ID" value="GJT19862.1"/>
    <property type="molecule type" value="Genomic_DNA"/>
</dbReference>
<proteinExistence type="predicted"/>